<protein>
    <submittedName>
        <fullName evidence="1">DUF748 domain-containing protein</fullName>
    </submittedName>
</protein>
<sequence length="904" mass="98150">MVRFLLIILVAMALLLHNLPYLVRDQVVIWLLNNGAETAELKAINVDWFDGRLSIEGLKASAEGKPALAVDQLSVALDYAQLADERVLLTAVELAGINVGIREQDKQLWLGPLDLNQLTQSDKTVEAEPDAEEGSSNWSFGLKELQLRDINWRAEVAGQKHHLTLSTGRVADFYQWDQDQLVAVDLEGTLNDAPILLSSNSRPLPEEKSSELKVKLKNFPLHSVTAVFLPTLRAHIDLDLSIKAQSNSGSHLTSIVQSGSVRVRNLSYAQEGLQVKEQSLAWNGGVNVALLGSELKSLKTKGELALQGLALTQAGSQVSLDSLKVNSAINLQGLTSLSLSALVLDAKKLQLSQAAQAMNADDLHLTADAINLQDLTQLSLSGLLLDVNQLQLSQAKQRVQVSRLQLSAGAETQDMQIWQATVPTLTLADIDLSAAGESLVTLKGLTLKSAVVQHTDKVSLAELEADQLVVEGDGGVFTQWSKISAKGVTLDQLQSLSINQLLLNNSKTRLYLTPKRNLSDLDWLLAQLSSAESNAGSGSKGASSSAPFRVKLNRLSLSGSNTLNVVDRGVKPAFKTQLDISKVELRKLDTAAKGETSFELAAKSKFAKISAKGAMELFSGNYGGHWDAEIKGLELPEVSPYSLEYTGYYLQSGQLTLTTKGTIKDRKLSGDSDIRLNRLEVEARNSERSGEFDQKVSMPLGTAIMVLQDNDSNIDLQIPLEGSLDDPKFGYQTIINKLAGKGLKNAAIGYISNALQPFGALISISQMVMDAQEKGSFITLQPVIFEPAETTLSSESKAYMAKLAEMMNERKGMRMNICGVAVLADKPAIWAQLQETNKQQKAPLDEALLLLELEPALQALAQQRSDAVKTELSDKQGIDSERLFSCYPKVDLKSKDKPQVSLGL</sequence>
<gene>
    <name evidence="1" type="ORF">WNY58_12035</name>
</gene>
<keyword evidence="2" id="KW-1185">Reference proteome</keyword>
<proteinExistence type="predicted"/>
<evidence type="ECO:0000313" key="1">
    <source>
        <dbReference type="EMBL" id="MEM5537122.1"/>
    </source>
</evidence>
<organism evidence="1 2">
    <name type="scientific">Neptuniibacter pectenicola</name>
    <dbReference type="NCBI Taxonomy" id="1806669"/>
    <lineage>
        <taxon>Bacteria</taxon>
        <taxon>Pseudomonadati</taxon>
        <taxon>Pseudomonadota</taxon>
        <taxon>Gammaproteobacteria</taxon>
        <taxon>Oceanospirillales</taxon>
        <taxon>Oceanospirillaceae</taxon>
        <taxon>Neptuniibacter</taxon>
    </lineage>
</organism>
<accession>A0ABU9TTS7</accession>
<evidence type="ECO:0000313" key="2">
    <source>
        <dbReference type="Proteomes" id="UP001449225"/>
    </source>
</evidence>
<dbReference type="RefSeq" id="WP_342854641.1">
    <property type="nucleotide sequence ID" value="NZ_JBBMRA010000011.1"/>
</dbReference>
<dbReference type="Pfam" id="PF05359">
    <property type="entry name" value="DUF748"/>
    <property type="match status" value="1"/>
</dbReference>
<name>A0ABU9TTS7_9GAMM</name>
<dbReference type="Proteomes" id="UP001449225">
    <property type="component" value="Unassembled WGS sequence"/>
</dbReference>
<reference evidence="1 2" key="1">
    <citation type="submission" date="2024-03" db="EMBL/GenBank/DDBJ databases">
        <title>Community enrichment and isolation of bacterial strains for fucoidan degradation.</title>
        <authorList>
            <person name="Sichert A."/>
        </authorList>
    </citation>
    <scope>NUCLEOTIDE SEQUENCE [LARGE SCALE GENOMIC DNA]</scope>
    <source>
        <strain evidence="1 2">AS76</strain>
    </source>
</reference>
<dbReference type="EMBL" id="JBBMRA010000011">
    <property type="protein sequence ID" value="MEM5537122.1"/>
    <property type="molecule type" value="Genomic_DNA"/>
</dbReference>
<dbReference type="InterPro" id="IPR036737">
    <property type="entry name" value="OmpA-like_sf"/>
</dbReference>
<dbReference type="InterPro" id="IPR008023">
    <property type="entry name" value="DUF748"/>
</dbReference>
<dbReference type="Gene3D" id="3.30.1330.60">
    <property type="entry name" value="OmpA-like domain"/>
    <property type="match status" value="1"/>
</dbReference>
<comment type="caution">
    <text evidence="1">The sequence shown here is derived from an EMBL/GenBank/DDBJ whole genome shotgun (WGS) entry which is preliminary data.</text>
</comment>